<feature type="compositionally biased region" description="Polar residues" evidence="1">
    <location>
        <begin position="70"/>
        <end position="87"/>
    </location>
</feature>
<feature type="region of interest" description="Disordered" evidence="1">
    <location>
        <begin position="513"/>
        <end position="535"/>
    </location>
</feature>
<dbReference type="OrthoDB" id="5398572at2759"/>
<dbReference type="EMBL" id="KN847495">
    <property type="protein sequence ID" value="KIW15203.1"/>
    <property type="molecule type" value="Genomic_DNA"/>
</dbReference>
<feature type="compositionally biased region" description="Acidic residues" evidence="1">
    <location>
        <begin position="612"/>
        <end position="622"/>
    </location>
</feature>
<dbReference type="Proteomes" id="UP000053328">
    <property type="component" value="Unassembled WGS sequence"/>
</dbReference>
<name>A0A0D2B8E6_9EURO</name>
<evidence type="ECO:0008006" key="4">
    <source>
        <dbReference type="Google" id="ProtNLM"/>
    </source>
</evidence>
<feature type="region of interest" description="Disordered" evidence="1">
    <location>
        <begin position="434"/>
        <end position="482"/>
    </location>
</feature>
<dbReference type="Gene3D" id="1.10.10.60">
    <property type="entry name" value="Homeodomain-like"/>
    <property type="match status" value="1"/>
</dbReference>
<sequence>MARLRGAHSVSRRSSPISPQRPSSSSAINTQPTSGQLPPRARSHDIPDTRQPLQHVVQGLSAVSEEADFQQGTPDDSESIQFASDTSRNTEDDLKDLDRDAIIDVLGDLYNDSNNVFGLFDTLDEGPLRSYCDALWKPNSAQRLRFRRREVQFLAGLETYGTSDYIIPELIVLKIADKVNIHDVSTGPALQALPIIYTANLSSAILHVFSLLPDNQATFTQLIYNDMCHEDDDTDERVPSVFAGPKHYPLSPKLTEDLVDLGVDIVTQVFIQEAEENLASESYFDPDKLAKKVFWDEHEQYQGYSSTKTRPRAIQRLKLVRKYFRTDSQEPLDLDGLKKEFPWPEFALKVLKWSLARKAELVLSIKKLGGIDSIIDTIKSIDTIDDENAKNSTRMPETTSADHIAAATQQRPPGITMKRRRPATDAARLRELRERLSTSISDDDIEEADNTPRQTTIKPQSIHQREIPQSPSQEEDEAQDEADGMVHETIEVIEEAVHLDEDIDDNVSHGFQHEVEDPRRSDRLSEDPVQELQSTQQTHIVMSALLRQKEQLNPENARQHENVHPTKPQKRSFLDRQPNAHKVNFTEASDDEDTTSTPKLTKRRPPPAESESGSEEEEEEFEIDTRPPPKKVRSDRPQGRQLPRSRSSQPLADDEKTPASASQRRPTAATDARGQRTSQRAPSSNLSVVVPSRTAVRGVASTQAQPAASHSSTHPPRQSISVEIKKHGTSHNTNAAPSSSSAPPPQQPRVASRSRRETSSPPVPDVRTVNAEAKRNAQLSRALRGGSAVQVRKGWTEAETHRLIELIELVNGPSWVQIQEEDFAHADGPELHNRDQIALKDKARNLKMDFLKYVPLPCTPLSFLFCFAATHASFALFSALPKSSKSKFHDMVNTNRLNFRARRRLPVGFEKVSIGNRMVSKLRELGIDYVEGRFEGTYNEMDQ</sequence>
<dbReference type="VEuPathDB" id="FungiDB:PV08_05248"/>
<dbReference type="RefSeq" id="XP_016235419.1">
    <property type="nucleotide sequence ID" value="XM_016379592.1"/>
</dbReference>
<feature type="compositionally biased region" description="Polar residues" evidence="1">
    <location>
        <begin position="675"/>
        <end position="687"/>
    </location>
</feature>
<feature type="compositionally biased region" description="Basic and acidic residues" evidence="1">
    <location>
        <begin position="623"/>
        <end position="638"/>
    </location>
</feature>
<organism evidence="2 3">
    <name type="scientific">Exophiala spinifera</name>
    <dbReference type="NCBI Taxonomy" id="91928"/>
    <lineage>
        <taxon>Eukaryota</taxon>
        <taxon>Fungi</taxon>
        <taxon>Dikarya</taxon>
        <taxon>Ascomycota</taxon>
        <taxon>Pezizomycotina</taxon>
        <taxon>Eurotiomycetes</taxon>
        <taxon>Chaetothyriomycetidae</taxon>
        <taxon>Chaetothyriales</taxon>
        <taxon>Herpotrichiellaceae</taxon>
        <taxon>Exophiala</taxon>
    </lineage>
</organism>
<dbReference type="GeneID" id="27332331"/>
<dbReference type="HOGENOM" id="CLU_356008_0_0_1"/>
<dbReference type="AlphaFoldDB" id="A0A0D2B8E6"/>
<proteinExistence type="predicted"/>
<evidence type="ECO:0000256" key="1">
    <source>
        <dbReference type="SAM" id="MobiDB-lite"/>
    </source>
</evidence>
<feature type="region of interest" description="Disordered" evidence="1">
    <location>
        <begin position="1"/>
        <end position="52"/>
    </location>
</feature>
<dbReference type="STRING" id="91928.A0A0D2B8E6"/>
<feature type="compositionally biased region" description="Polar residues" evidence="1">
    <location>
        <begin position="451"/>
        <end position="462"/>
    </location>
</feature>
<feature type="compositionally biased region" description="Basic and acidic residues" evidence="1">
    <location>
        <begin position="554"/>
        <end position="564"/>
    </location>
</feature>
<feature type="compositionally biased region" description="Low complexity" evidence="1">
    <location>
        <begin position="12"/>
        <end position="26"/>
    </location>
</feature>
<keyword evidence="3" id="KW-1185">Reference proteome</keyword>
<feature type="compositionally biased region" description="Polar residues" evidence="1">
    <location>
        <begin position="700"/>
        <end position="721"/>
    </location>
</feature>
<feature type="compositionally biased region" description="Acidic residues" evidence="1">
    <location>
        <begin position="473"/>
        <end position="482"/>
    </location>
</feature>
<evidence type="ECO:0000313" key="3">
    <source>
        <dbReference type="Proteomes" id="UP000053328"/>
    </source>
</evidence>
<reference evidence="2 3" key="1">
    <citation type="submission" date="2015-01" db="EMBL/GenBank/DDBJ databases">
        <title>The Genome Sequence of Exophiala spinifera CBS89968.</title>
        <authorList>
            <consortium name="The Broad Institute Genomics Platform"/>
            <person name="Cuomo C."/>
            <person name="de Hoog S."/>
            <person name="Gorbushina A."/>
            <person name="Stielow B."/>
            <person name="Teixiera M."/>
            <person name="Abouelleil A."/>
            <person name="Chapman S.B."/>
            <person name="Priest M."/>
            <person name="Young S.K."/>
            <person name="Wortman J."/>
            <person name="Nusbaum C."/>
            <person name="Birren B."/>
        </authorList>
    </citation>
    <scope>NUCLEOTIDE SEQUENCE [LARGE SCALE GENOMIC DNA]</scope>
    <source>
        <strain evidence="2 3">CBS 89968</strain>
    </source>
</reference>
<feature type="region of interest" description="Disordered" evidence="1">
    <location>
        <begin position="554"/>
        <end position="772"/>
    </location>
</feature>
<evidence type="ECO:0000313" key="2">
    <source>
        <dbReference type="EMBL" id="KIW15203.1"/>
    </source>
</evidence>
<accession>A0A0D2B8E6</accession>
<feature type="compositionally biased region" description="Basic and acidic residues" evidence="1">
    <location>
        <begin position="513"/>
        <end position="526"/>
    </location>
</feature>
<feature type="compositionally biased region" description="Polar residues" evidence="1">
    <location>
        <begin position="27"/>
        <end position="36"/>
    </location>
</feature>
<feature type="region of interest" description="Disordered" evidence="1">
    <location>
        <begin position="67"/>
        <end position="91"/>
    </location>
</feature>
<gene>
    <name evidence="2" type="ORF">PV08_05248</name>
</gene>
<protein>
    <recommendedName>
        <fullName evidence="4">Myb-like domain-containing protein</fullName>
    </recommendedName>
</protein>